<reference evidence="2" key="1">
    <citation type="submission" date="2021-02" db="EMBL/GenBank/DDBJ databases">
        <authorList>
            <person name="Nowell W R."/>
        </authorList>
    </citation>
    <scope>NUCLEOTIDE SEQUENCE</scope>
</reference>
<name>A0A816Z373_9BILA</name>
<dbReference type="InterPro" id="IPR011989">
    <property type="entry name" value="ARM-like"/>
</dbReference>
<dbReference type="Gene3D" id="1.25.10.10">
    <property type="entry name" value="Leucine-rich Repeat Variant"/>
    <property type="match status" value="1"/>
</dbReference>
<evidence type="ECO:0008006" key="4">
    <source>
        <dbReference type="Google" id="ProtNLM"/>
    </source>
</evidence>
<evidence type="ECO:0000313" key="3">
    <source>
        <dbReference type="Proteomes" id="UP000663824"/>
    </source>
</evidence>
<dbReference type="EMBL" id="CAJNRE010019054">
    <property type="protein sequence ID" value="CAF2187065.1"/>
    <property type="molecule type" value="Genomic_DNA"/>
</dbReference>
<proteinExistence type="predicted"/>
<dbReference type="Pfam" id="PF13646">
    <property type="entry name" value="HEAT_2"/>
    <property type="match status" value="1"/>
</dbReference>
<dbReference type="Proteomes" id="UP000663824">
    <property type="component" value="Unassembled WGS sequence"/>
</dbReference>
<evidence type="ECO:0000313" key="1">
    <source>
        <dbReference type="EMBL" id="CAF2187032.1"/>
    </source>
</evidence>
<gene>
    <name evidence="1" type="ORF">MBJ925_LOCUS34668</name>
    <name evidence="2" type="ORF">MBJ925_LOCUS34670</name>
</gene>
<dbReference type="InterPro" id="IPR016024">
    <property type="entry name" value="ARM-type_fold"/>
</dbReference>
<comment type="caution">
    <text evidence="2">The sequence shown here is derived from an EMBL/GenBank/DDBJ whole genome shotgun (WGS) entry which is preliminary data.</text>
</comment>
<protein>
    <recommendedName>
        <fullName evidence="4">HEAT repeat domain-containing protein</fullName>
    </recommendedName>
</protein>
<dbReference type="AlphaFoldDB" id="A0A816Z373"/>
<dbReference type="SUPFAM" id="SSF48371">
    <property type="entry name" value="ARM repeat"/>
    <property type="match status" value="1"/>
</dbReference>
<sequence length="193" mass="21596">MGEKSATSQVIDRLVVALGDEDDQVRQNACSAFGAMGEKAATSEVIDRLVVALGDEYKVVRSASLESANELLQLVPYSLQLVTDSDARGAERMQKSNVYDGIDGMSLKLFQLLIHTHDRRWLAMFVECCVMEEIAVMVIGDRVIMHFERVPVETQISNVELLSELRNAFGAYGLKVLDCRPQNSRVACRKRKW</sequence>
<evidence type="ECO:0000313" key="2">
    <source>
        <dbReference type="EMBL" id="CAF2187065.1"/>
    </source>
</evidence>
<accession>A0A816Z373</accession>
<organism evidence="2 3">
    <name type="scientific">Rotaria magnacalcarata</name>
    <dbReference type="NCBI Taxonomy" id="392030"/>
    <lineage>
        <taxon>Eukaryota</taxon>
        <taxon>Metazoa</taxon>
        <taxon>Spiralia</taxon>
        <taxon>Gnathifera</taxon>
        <taxon>Rotifera</taxon>
        <taxon>Eurotatoria</taxon>
        <taxon>Bdelloidea</taxon>
        <taxon>Philodinida</taxon>
        <taxon>Philodinidae</taxon>
        <taxon>Rotaria</taxon>
    </lineage>
</organism>
<dbReference type="EMBL" id="CAJNRE010019054">
    <property type="protein sequence ID" value="CAF2187032.1"/>
    <property type="molecule type" value="Genomic_DNA"/>
</dbReference>